<feature type="domain" description="UvrD-like helicase ATP-binding" evidence="12">
    <location>
        <begin position="7"/>
        <end position="285"/>
    </location>
</feature>
<proteinExistence type="inferred from homology"/>
<dbReference type="SUPFAM" id="SSF52540">
    <property type="entry name" value="P-loop containing nucleoside triphosphate hydrolases"/>
    <property type="match status" value="1"/>
</dbReference>
<dbReference type="PANTHER" id="PTHR11070:SF69">
    <property type="entry name" value="ATP-DEPENDENT DNA HELICASE UVRD2"/>
    <property type="match status" value="1"/>
</dbReference>
<evidence type="ECO:0000256" key="9">
    <source>
        <dbReference type="ARBA" id="ARBA00048988"/>
    </source>
</evidence>
<dbReference type="Gene3D" id="1.10.486.10">
    <property type="entry name" value="PCRA, domain 4"/>
    <property type="match status" value="1"/>
</dbReference>
<dbReference type="InterPro" id="IPR014017">
    <property type="entry name" value="DNA_helicase_UvrD-like_C"/>
</dbReference>
<dbReference type="Pfam" id="PF00580">
    <property type="entry name" value="UvrD-helicase"/>
    <property type="match status" value="1"/>
</dbReference>
<accession>A0A1G7ZHK9</accession>
<evidence type="ECO:0000256" key="2">
    <source>
        <dbReference type="ARBA" id="ARBA00022741"/>
    </source>
</evidence>
<dbReference type="STRING" id="370764.SAMN04489810_2056"/>
<sequence length="606" mass="64933">MSDRALLGLDEQQLEAVTALRGPVVVLAGAGTGKTRVITHRIAHGVDTGAYSPARVMAVTFTAKAAGEMRGRLRALGVDGVAARTFHAAALAQLNFFWPTVAGDSAPSIVDNKVRLLAHAADGMGLDPDTATLRDVASGIEWRKVSMLSIEQYALARPEGVGRLEVSRVADLQRAYEKLKDTRRQLDFEDVLLACAGMLEAEPHVAAAVHEQYRHFTVDEFQDVSPLQHRLLELWLGDRRDLCVVGDASQTIYSFAGADARYLLEFAHRHEDARVIRLETNYRSDAAILTVANELMRGRAGALEITAPAGTGRASGEVPTIAAYDDDLAEARAVAAAVRGRIDGGADPRQIAVLYRAHSQSAELIRALADLGIAATVLGGRRFFDLPEVRQSIMELRAASVAPIDTSFVDTVRDILRTRGLTDDPPQAGGALRDAWEARAAILRLAEEAPSGTTLRGFTDELQARARAQHEPALRTVTLATLHAAKGLEWDHVHLLGFSEGLLPISYATTFEQVDEERRLAYVGITRAARTLSVSWSSGSRDRQQSRFAREIGASALQAAASASRGRRTDRPGAGGRPAASGAASARAGSRAQGAGPQLPRAAGPQ</sequence>
<dbReference type="GO" id="GO:0003677">
    <property type="term" value="F:DNA binding"/>
    <property type="evidence" value="ECO:0007669"/>
    <property type="project" value="InterPro"/>
</dbReference>
<evidence type="ECO:0000256" key="6">
    <source>
        <dbReference type="ARBA" id="ARBA00023235"/>
    </source>
</evidence>
<dbReference type="Pfam" id="PF13361">
    <property type="entry name" value="UvrD_C"/>
    <property type="match status" value="2"/>
</dbReference>
<dbReference type="GO" id="GO:0043138">
    <property type="term" value="F:3'-5' DNA helicase activity"/>
    <property type="evidence" value="ECO:0007669"/>
    <property type="project" value="UniProtKB-EC"/>
</dbReference>
<dbReference type="InterPro" id="IPR014016">
    <property type="entry name" value="UvrD-like_ATP-bd"/>
</dbReference>
<evidence type="ECO:0000256" key="11">
    <source>
        <dbReference type="SAM" id="MobiDB-lite"/>
    </source>
</evidence>
<dbReference type="GO" id="GO:0033202">
    <property type="term" value="C:DNA helicase complex"/>
    <property type="evidence" value="ECO:0007669"/>
    <property type="project" value="TreeGrafter"/>
</dbReference>
<feature type="region of interest" description="Disordered" evidence="11">
    <location>
        <begin position="558"/>
        <end position="606"/>
    </location>
</feature>
<dbReference type="GO" id="GO:0005829">
    <property type="term" value="C:cytosol"/>
    <property type="evidence" value="ECO:0007669"/>
    <property type="project" value="TreeGrafter"/>
</dbReference>
<evidence type="ECO:0000313" key="14">
    <source>
        <dbReference type="EMBL" id="SDH08164.1"/>
    </source>
</evidence>
<dbReference type="PANTHER" id="PTHR11070">
    <property type="entry name" value="UVRD / RECB / PCRA DNA HELICASE FAMILY MEMBER"/>
    <property type="match status" value="1"/>
</dbReference>
<organism evidence="14 15">
    <name type="scientific">Microbacterium pygmaeum</name>
    <dbReference type="NCBI Taxonomy" id="370764"/>
    <lineage>
        <taxon>Bacteria</taxon>
        <taxon>Bacillati</taxon>
        <taxon>Actinomycetota</taxon>
        <taxon>Actinomycetes</taxon>
        <taxon>Micrococcales</taxon>
        <taxon>Microbacteriaceae</taxon>
        <taxon>Microbacterium</taxon>
    </lineage>
</organism>
<dbReference type="RefSeq" id="WP_091489407.1">
    <property type="nucleotide sequence ID" value="NZ_LT629692.1"/>
</dbReference>
<dbReference type="PROSITE" id="PS51217">
    <property type="entry name" value="UVRD_HELICASE_CTER"/>
    <property type="match status" value="1"/>
</dbReference>
<dbReference type="GO" id="GO:0000725">
    <property type="term" value="P:recombinational repair"/>
    <property type="evidence" value="ECO:0007669"/>
    <property type="project" value="TreeGrafter"/>
</dbReference>
<evidence type="ECO:0000259" key="12">
    <source>
        <dbReference type="PROSITE" id="PS51198"/>
    </source>
</evidence>
<evidence type="ECO:0000313" key="15">
    <source>
        <dbReference type="Proteomes" id="UP000199009"/>
    </source>
</evidence>
<feature type="compositionally biased region" description="Low complexity" evidence="11">
    <location>
        <begin position="577"/>
        <end position="597"/>
    </location>
</feature>
<dbReference type="Gene3D" id="1.10.10.160">
    <property type="match status" value="1"/>
</dbReference>
<dbReference type="OrthoDB" id="9806690at2"/>
<feature type="domain" description="UvrD-like helicase C-terminal" evidence="13">
    <location>
        <begin position="286"/>
        <end position="530"/>
    </location>
</feature>
<dbReference type="EC" id="5.6.2.4" evidence="8"/>
<comment type="catalytic activity">
    <reaction evidence="7">
        <text>Couples ATP hydrolysis with the unwinding of duplex DNA by translocating in the 3'-5' direction.</text>
        <dbReference type="EC" id="5.6.2.4"/>
    </reaction>
</comment>
<keyword evidence="3 10" id="KW-0378">Hydrolase</keyword>
<protein>
    <recommendedName>
        <fullName evidence="8">DNA 3'-5' helicase</fullName>
        <ecNumber evidence="8">5.6.2.4</ecNumber>
    </recommendedName>
</protein>
<evidence type="ECO:0000256" key="5">
    <source>
        <dbReference type="ARBA" id="ARBA00022840"/>
    </source>
</evidence>
<reference evidence="14 15" key="1">
    <citation type="submission" date="2016-10" db="EMBL/GenBank/DDBJ databases">
        <authorList>
            <person name="de Groot N.N."/>
        </authorList>
    </citation>
    <scope>NUCLEOTIDE SEQUENCE [LARGE SCALE GENOMIC DNA]</scope>
    <source>
        <strain evidence="14 15">DSM 23142</strain>
    </source>
</reference>
<evidence type="ECO:0000256" key="4">
    <source>
        <dbReference type="ARBA" id="ARBA00022806"/>
    </source>
</evidence>
<dbReference type="PROSITE" id="PS51198">
    <property type="entry name" value="UVRD_HELICASE_ATP_BIND"/>
    <property type="match status" value="1"/>
</dbReference>
<dbReference type="InterPro" id="IPR027417">
    <property type="entry name" value="P-loop_NTPase"/>
</dbReference>
<dbReference type="EMBL" id="LT629692">
    <property type="protein sequence ID" value="SDH08164.1"/>
    <property type="molecule type" value="Genomic_DNA"/>
</dbReference>
<keyword evidence="6" id="KW-0413">Isomerase</keyword>
<comment type="similarity">
    <text evidence="1">Belongs to the helicase family. UvrD subfamily.</text>
</comment>
<dbReference type="AlphaFoldDB" id="A0A1G7ZHK9"/>
<evidence type="ECO:0000256" key="7">
    <source>
        <dbReference type="ARBA" id="ARBA00034617"/>
    </source>
</evidence>
<keyword evidence="5 10" id="KW-0067">ATP-binding</keyword>
<dbReference type="Gene3D" id="3.40.50.300">
    <property type="entry name" value="P-loop containing nucleotide triphosphate hydrolases"/>
    <property type="match status" value="3"/>
</dbReference>
<keyword evidence="15" id="KW-1185">Reference proteome</keyword>
<dbReference type="InterPro" id="IPR000212">
    <property type="entry name" value="DNA_helicase_UvrD/REP"/>
</dbReference>
<gene>
    <name evidence="14" type="ORF">SAMN04489810_2056</name>
</gene>
<keyword evidence="4 10" id="KW-0347">Helicase</keyword>
<comment type="catalytic activity">
    <reaction evidence="9">
        <text>ATP + H2O = ADP + phosphate + H(+)</text>
        <dbReference type="Rhea" id="RHEA:13065"/>
        <dbReference type="ChEBI" id="CHEBI:15377"/>
        <dbReference type="ChEBI" id="CHEBI:15378"/>
        <dbReference type="ChEBI" id="CHEBI:30616"/>
        <dbReference type="ChEBI" id="CHEBI:43474"/>
        <dbReference type="ChEBI" id="CHEBI:456216"/>
        <dbReference type="EC" id="5.6.2.4"/>
    </reaction>
</comment>
<evidence type="ECO:0000259" key="13">
    <source>
        <dbReference type="PROSITE" id="PS51217"/>
    </source>
</evidence>
<dbReference type="Proteomes" id="UP000199009">
    <property type="component" value="Chromosome I"/>
</dbReference>
<evidence type="ECO:0000256" key="8">
    <source>
        <dbReference type="ARBA" id="ARBA00034808"/>
    </source>
</evidence>
<feature type="binding site" evidence="10">
    <location>
        <begin position="28"/>
        <end position="35"/>
    </location>
    <ligand>
        <name>ATP</name>
        <dbReference type="ChEBI" id="CHEBI:30616"/>
    </ligand>
</feature>
<evidence type="ECO:0000256" key="1">
    <source>
        <dbReference type="ARBA" id="ARBA00009922"/>
    </source>
</evidence>
<evidence type="ECO:0000256" key="3">
    <source>
        <dbReference type="ARBA" id="ARBA00022801"/>
    </source>
</evidence>
<dbReference type="GO" id="GO:0016887">
    <property type="term" value="F:ATP hydrolysis activity"/>
    <property type="evidence" value="ECO:0007669"/>
    <property type="project" value="RHEA"/>
</dbReference>
<name>A0A1G7ZHK9_9MICO</name>
<keyword evidence="2 10" id="KW-0547">Nucleotide-binding</keyword>
<dbReference type="CDD" id="cd17932">
    <property type="entry name" value="DEXQc_UvrD"/>
    <property type="match status" value="1"/>
</dbReference>
<dbReference type="InterPro" id="IPR013986">
    <property type="entry name" value="DExx_box_DNA_helicase_dom_sf"/>
</dbReference>
<dbReference type="GO" id="GO:0005524">
    <property type="term" value="F:ATP binding"/>
    <property type="evidence" value="ECO:0007669"/>
    <property type="project" value="UniProtKB-UniRule"/>
</dbReference>
<evidence type="ECO:0000256" key="10">
    <source>
        <dbReference type="PROSITE-ProRule" id="PRU00560"/>
    </source>
</evidence>